<dbReference type="PANTHER" id="PTHR48005:SF70">
    <property type="entry name" value="MDIS1-INTERACTING RECEPTOR LIKE KINASE 2-LIKE"/>
    <property type="match status" value="1"/>
</dbReference>
<evidence type="ECO:0000256" key="21">
    <source>
        <dbReference type="SAM" id="SignalP"/>
    </source>
</evidence>
<dbReference type="Pfam" id="PF00069">
    <property type="entry name" value="Pkinase"/>
    <property type="match status" value="1"/>
</dbReference>
<evidence type="ECO:0000256" key="2">
    <source>
        <dbReference type="ARBA" id="ARBA00012513"/>
    </source>
</evidence>
<keyword evidence="16" id="KW-0325">Glycoprotein</keyword>
<dbReference type="PROSITE" id="PS00109">
    <property type="entry name" value="PROTEIN_KINASE_TYR"/>
    <property type="match status" value="1"/>
</dbReference>
<feature type="domain" description="Protein kinase" evidence="22">
    <location>
        <begin position="386"/>
        <end position="659"/>
    </location>
</feature>
<dbReference type="InterPro" id="IPR051420">
    <property type="entry name" value="Ser_Thr_Kinases_DiverseReg"/>
</dbReference>
<evidence type="ECO:0000256" key="4">
    <source>
        <dbReference type="ARBA" id="ARBA00022553"/>
    </source>
</evidence>
<dbReference type="SMART" id="SM00369">
    <property type="entry name" value="LRR_TYP"/>
    <property type="match status" value="6"/>
</dbReference>
<feature type="binding site" evidence="19">
    <location>
        <position position="415"/>
    </location>
    <ligand>
        <name>ATP</name>
        <dbReference type="ChEBI" id="CHEBI:30616"/>
    </ligand>
</feature>
<evidence type="ECO:0000256" key="14">
    <source>
        <dbReference type="ARBA" id="ARBA00023136"/>
    </source>
</evidence>
<dbReference type="Pfam" id="PF00560">
    <property type="entry name" value="LRR_1"/>
    <property type="match status" value="1"/>
</dbReference>
<comment type="subcellular location">
    <subcellularLocation>
        <location evidence="1">Membrane</location>
        <topology evidence="1">Single-pass type I membrane protein</topology>
    </subcellularLocation>
</comment>
<dbReference type="InterPro" id="IPR017441">
    <property type="entry name" value="Protein_kinase_ATP_BS"/>
</dbReference>
<feature type="chain" id="PRO_5014686349" description="non-specific serine/threonine protein kinase" evidence="21">
    <location>
        <begin position="20"/>
        <end position="676"/>
    </location>
</feature>
<keyword evidence="4" id="KW-0597">Phosphoprotein</keyword>
<dbReference type="GO" id="GO:0005524">
    <property type="term" value="F:ATP binding"/>
    <property type="evidence" value="ECO:0007669"/>
    <property type="project" value="UniProtKB-UniRule"/>
</dbReference>
<evidence type="ECO:0000256" key="1">
    <source>
        <dbReference type="ARBA" id="ARBA00004479"/>
    </source>
</evidence>
<dbReference type="PROSITE" id="PS00107">
    <property type="entry name" value="PROTEIN_KINASE_ATP"/>
    <property type="match status" value="1"/>
</dbReference>
<dbReference type="PROSITE" id="PS51450">
    <property type="entry name" value="LRR"/>
    <property type="match status" value="1"/>
</dbReference>
<evidence type="ECO:0000256" key="17">
    <source>
        <dbReference type="ARBA" id="ARBA00047899"/>
    </source>
</evidence>
<dbReference type="Gene3D" id="1.10.510.10">
    <property type="entry name" value="Transferase(Phosphotransferase) domain 1"/>
    <property type="match status" value="1"/>
</dbReference>
<gene>
    <name evidence="23" type="ORF">FSB_LOCUS20866</name>
</gene>
<dbReference type="FunFam" id="3.30.200.20:FF:000309">
    <property type="entry name" value="Leucine-rich repeat receptor protein kinase MSP1"/>
    <property type="match status" value="1"/>
</dbReference>
<dbReference type="InterPro" id="IPR055414">
    <property type="entry name" value="LRR_R13L4/SHOC2-like"/>
</dbReference>
<dbReference type="FunFam" id="3.80.10.10:FF:000095">
    <property type="entry name" value="LRR receptor-like serine/threonine-protein kinase GSO1"/>
    <property type="match status" value="1"/>
</dbReference>
<evidence type="ECO:0000256" key="15">
    <source>
        <dbReference type="ARBA" id="ARBA00023170"/>
    </source>
</evidence>
<comment type="catalytic activity">
    <reaction evidence="18">
        <text>L-seryl-[protein] + ATP = O-phospho-L-seryl-[protein] + ADP + H(+)</text>
        <dbReference type="Rhea" id="RHEA:17989"/>
        <dbReference type="Rhea" id="RHEA-COMP:9863"/>
        <dbReference type="Rhea" id="RHEA-COMP:11604"/>
        <dbReference type="ChEBI" id="CHEBI:15378"/>
        <dbReference type="ChEBI" id="CHEBI:29999"/>
        <dbReference type="ChEBI" id="CHEBI:30616"/>
        <dbReference type="ChEBI" id="CHEBI:83421"/>
        <dbReference type="ChEBI" id="CHEBI:456216"/>
        <dbReference type="EC" id="2.7.11.1"/>
    </reaction>
</comment>
<evidence type="ECO:0000256" key="19">
    <source>
        <dbReference type="PROSITE-ProRule" id="PRU10141"/>
    </source>
</evidence>
<keyword evidence="12 19" id="KW-0067">ATP-binding</keyword>
<keyword evidence="8 21" id="KW-0732">Signal</keyword>
<evidence type="ECO:0000256" key="20">
    <source>
        <dbReference type="SAM" id="Phobius"/>
    </source>
</evidence>
<dbReference type="EMBL" id="OIVN01001349">
    <property type="protein sequence ID" value="SPC92984.1"/>
    <property type="molecule type" value="Genomic_DNA"/>
</dbReference>
<keyword evidence="5" id="KW-0433">Leucine-rich repeat</keyword>
<evidence type="ECO:0000256" key="5">
    <source>
        <dbReference type="ARBA" id="ARBA00022614"/>
    </source>
</evidence>
<evidence type="ECO:0000256" key="13">
    <source>
        <dbReference type="ARBA" id="ARBA00022989"/>
    </source>
</evidence>
<dbReference type="PANTHER" id="PTHR48005">
    <property type="entry name" value="LEUCINE RICH REPEAT KINASE 2"/>
    <property type="match status" value="1"/>
</dbReference>
<dbReference type="InterPro" id="IPR032675">
    <property type="entry name" value="LRR_dom_sf"/>
</dbReference>
<keyword evidence="9" id="KW-0677">Repeat</keyword>
<evidence type="ECO:0000256" key="16">
    <source>
        <dbReference type="ARBA" id="ARBA00023180"/>
    </source>
</evidence>
<dbReference type="SUPFAM" id="SSF56112">
    <property type="entry name" value="Protein kinase-like (PK-like)"/>
    <property type="match status" value="1"/>
</dbReference>
<keyword evidence="15" id="KW-0675">Receptor</keyword>
<dbReference type="PROSITE" id="PS50011">
    <property type="entry name" value="PROTEIN_KINASE_DOM"/>
    <property type="match status" value="1"/>
</dbReference>
<dbReference type="FunFam" id="1.10.510.10:FF:000445">
    <property type="entry name" value="MDIS1-interacting receptor like kinase 2"/>
    <property type="match status" value="1"/>
</dbReference>
<dbReference type="GO" id="GO:0016020">
    <property type="term" value="C:membrane"/>
    <property type="evidence" value="ECO:0007669"/>
    <property type="project" value="UniProtKB-SubCell"/>
</dbReference>
<evidence type="ECO:0000256" key="12">
    <source>
        <dbReference type="ARBA" id="ARBA00022840"/>
    </source>
</evidence>
<dbReference type="InterPro" id="IPR008266">
    <property type="entry name" value="Tyr_kinase_AS"/>
</dbReference>
<name>A0A2N9G1L5_FAGSY</name>
<evidence type="ECO:0000256" key="18">
    <source>
        <dbReference type="ARBA" id="ARBA00048679"/>
    </source>
</evidence>
<proteinExistence type="predicted"/>
<protein>
    <recommendedName>
        <fullName evidence="2">non-specific serine/threonine protein kinase</fullName>
        <ecNumber evidence="2">2.7.11.1</ecNumber>
    </recommendedName>
</protein>
<feature type="signal peptide" evidence="21">
    <location>
        <begin position="1"/>
        <end position="19"/>
    </location>
</feature>
<keyword evidence="11" id="KW-0418">Kinase</keyword>
<dbReference type="InterPro" id="IPR011009">
    <property type="entry name" value="Kinase-like_dom_sf"/>
</dbReference>
<evidence type="ECO:0000256" key="3">
    <source>
        <dbReference type="ARBA" id="ARBA00022527"/>
    </source>
</evidence>
<dbReference type="SUPFAM" id="SSF52058">
    <property type="entry name" value="L domain-like"/>
    <property type="match status" value="1"/>
</dbReference>
<evidence type="ECO:0000259" key="22">
    <source>
        <dbReference type="PROSITE" id="PS50011"/>
    </source>
</evidence>
<evidence type="ECO:0000256" key="9">
    <source>
        <dbReference type="ARBA" id="ARBA00022737"/>
    </source>
</evidence>
<dbReference type="GO" id="GO:0004674">
    <property type="term" value="F:protein serine/threonine kinase activity"/>
    <property type="evidence" value="ECO:0007669"/>
    <property type="project" value="UniProtKB-KW"/>
</dbReference>
<dbReference type="InterPro" id="IPR003591">
    <property type="entry name" value="Leu-rich_rpt_typical-subtyp"/>
</dbReference>
<keyword evidence="3" id="KW-0723">Serine/threonine-protein kinase</keyword>
<dbReference type="EC" id="2.7.11.1" evidence="2"/>
<feature type="transmembrane region" description="Helical" evidence="20">
    <location>
        <begin position="320"/>
        <end position="345"/>
    </location>
</feature>
<sequence>MVIVLVSLLHFATFATSAASSVAAAGTAAEALLEMESNIGSLSKLTHLNLANNNLSGTITPSIGNLSELEQLYLYSNNISGPIPEELGLLQHVWILQLLGNSLSGPIPASIGKMSALANLRLEQNQLSGPIPTTFGNLTKLHTLVLLQNKLSGNIPSEIGMLSDLTDFNVASNNLSSVIPKELGECSKLIFLNLSRNILRGSIPSDIGSLQSLQALDLSKNLLIGEIPPQLGSMKQLETLNLSHNNLSGSIPSTFDQSASLTYIDISYNELEGRIPNIKAFHEAPITALQNNKGLCGNAIGLKACPKAIPNLPSKRNNQFLVIILVSFLGTLFIIFIIVGVSLILCRRVRKTEAKPREAQNDNLFAIWSYDGKMVYENIIDATEEFDSKYCIGVGGYGSVYKVELPTSQVVAVKKLHSLPDGEICNQKAFTSEIRALTEIRHRNIVKLYGFCSHPRHSFLVYELLEGGSLMKLLNSEEGAKTLDWIKRANVIKGVANALSYMHHDCSPPIIHRDISSKNILLDQEYEAHIADFGTARLLKHDSSNWTSLAGTFGYMAPELAYTMEVNEKCDVYSFGVLTLEIIMGKHPGDLISSLTSSAFTTLNMPLKDVLDQRLSLPMNEAAREVLSIAKIAIACLHTVPQSRPTMQQVSQELSTQKLHLPSTLHMITLGEVVDL</sequence>
<comment type="catalytic activity">
    <reaction evidence="17">
        <text>L-threonyl-[protein] + ATP = O-phospho-L-threonyl-[protein] + ADP + H(+)</text>
        <dbReference type="Rhea" id="RHEA:46608"/>
        <dbReference type="Rhea" id="RHEA-COMP:11060"/>
        <dbReference type="Rhea" id="RHEA-COMP:11605"/>
        <dbReference type="ChEBI" id="CHEBI:15378"/>
        <dbReference type="ChEBI" id="CHEBI:30013"/>
        <dbReference type="ChEBI" id="CHEBI:30616"/>
        <dbReference type="ChEBI" id="CHEBI:61977"/>
        <dbReference type="ChEBI" id="CHEBI:456216"/>
        <dbReference type="EC" id="2.7.11.1"/>
    </reaction>
</comment>
<evidence type="ECO:0000256" key="10">
    <source>
        <dbReference type="ARBA" id="ARBA00022741"/>
    </source>
</evidence>
<dbReference type="Pfam" id="PF13855">
    <property type="entry name" value="LRR_8"/>
    <property type="match status" value="1"/>
</dbReference>
<dbReference type="PRINTS" id="PR00019">
    <property type="entry name" value="LEURICHRPT"/>
</dbReference>
<keyword evidence="6" id="KW-0808">Transferase</keyword>
<accession>A0A2N9G1L5</accession>
<evidence type="ECO:0000313" key="23">
    <source>
        <dbReference type="EMBL" id="SPC92984.1"/>
    </source>
</evidence>
<organism evidence="23">
    <name type="scientific">Fagus sylvatica</name>
    <name type="common">Beechnut</name>
    <dbReference type="NCBI Taxonomy" id="28930"/>
    <lineage>
        <taxon>Eukaryota</taxon>
        <taxon>Viridiplantae</taxon>
        <taxon>Streptophyta</taxon>
        <taxon>Embryophyta</taxon>
        <taxon>Tracheophyta</taxon>
        <taxon>Spermatophyta</taxon>
        <taxon>Magnoliopsida</taxon>
        <taxon>eudicotyledons</taxon>
        <taxon>Gunneridae</taxon>
        <taxon>Pentapetalae</taxon>
        <taxon>rosids</taxon>
        <taxon>fabids</taxon>
        <taxon>Fagales</taxon>
        <taxon>Fagaceae</taxon>
        <taxon>Fagus</taxon>
    </lineage>
</organism>
<dbReference type="InterPro" id="IPR001611">
    <property type="entry name" value="Leu-rich_rpt"/>
</dbReference>
<evidence type="ECO:0000256" key="6">
    <source>
        <dbReference type="ARBA" id="ARBA00022679"/>
    </source>
</evidence>
<keyword evidence="14 20" id="KW-0472">Membrane</keyword>
<dbReference type="Gene3D" id="3.80.10.10">
    <property type="entry name" value="Ribonuclease Inhibitor"/>
    <property type="match status" value="1"/>
</dbReference>
<dbReference type="AlphaFoldDB" id="A0A2N9G1L5"/>
<keyword evidence="7 20" id="KW-0812">Transmembrane</keyword>
<dbReference type="Gene3D" id="3.30.200.20">
    <property type="entry name" value="Phosphorylase Kinase, domain 1"/>
    <property type="match status" value="1"/>
</dbReference>
<dbReference type="InterPro" id="IPR000719">
    <property type="entry name" value="Prot_kinase_dom"/>
</dbReference>
<dbReference type="Pfam" id="PF23598">
    <property type="entry name" value="LRR_14"/>
    <property type="match status" value="1"/>
</dbReference>
<keyword evidence="10 19" id="KW-0547">Nucleotide-binding</keyword>
<evidence type="ECO:0000256" key="11">
    <source>
        <dbReference type="ARBA" id="ARBA00022777"/>
    </source>
</evidence>
<evidence type="ECO:0000256" key="8">
    <source>
        <dbReference type="ARBA" id="ARBA00022729"/>
    </source>
</evidence>
<reference evidence="23" key="1">
    <citation type="submission" date="2018-02" db="EMBL/GenBank/DDBJ databases">
        <authorList>
            <person name="Cohen D.B."/>
            <person name="Kent A.D."/>
        </authorList>
    </citation>
    <scope>NUCLEOTIDE SEQUENCE</scope>
</reference>
<keyword evidence="13 20" id="KW-1133">Transmembrane helix</keyword>
<evidence type="ECO:0000256" key="7">
    <source>
        <dbReference type="ARBA" id="ARBA00022692"/>
    </source>
</evidence>